<evidence type="ECO:0000256" key="7">
    <source>
        <dbReference type="HAMAP-Rule" id="MF_00412"/>
    </source>
</evidence>
<evidence type="ECO:0000256" key="6">
    <source>
        <dbReference type="ARBA" id="ARBA00049024"/>
    </source>
</evidence>
<dbReference type="EC" id="1.2.1.41" evidence="7"/>
<dbReference type="InterPro" id="IPR016163">
    <property type="entry name" value="Ald_DH_C"/>
</dbReference>
<keyword evidence="7" id="KW-0963">Cytoplasm</keyword>
<comment type="pathway">
    <text evidence="1 7">Amino-acid biosynthesis; L-proline biosynthesis; L-glutamate 5-semialdehyde from L-glutamate: step 2/2.</text>
</comment>
<dbReference type="InterPro" id="IPR000965">
    <property type="entry name" value="GPR_dom"/>
</dbReference>
<organism evidence="9 10">
    <name type="scientific">Alteromonas arenosi</name>
    <dbReference type="NCBI Taxonomy" id="3055817"/>
    <lineage>
        <taxon>Bacteria</taxon>
        <taxon>Pseudomonadati</taxon>
        <taxon>Pseudomonadota</taxon>
        <taxon>Gammaproteobacteria</taxon>
        <taxon>Alteromonadales</taxon>
        <taxon>Alteromonadaceae</taxon>
        <taxon>Alteromonas/Salinimonas group</taxon>
        <taxon>Alteromonas</taxon>
    </lineage>
</organism>
<comment type="caution">
    <text evidence="9">The sequence shown here is derived from an EMBL/GenBank/DDBJ whole genome shotgun (WGS) entry which is preliminary data.</text>
</comment>
<comment type="catalytic activity">
    <reaction evidence="6 7">
        <text>L-glutamate 5-semialdehyde + phosphate + NADP(+) = L-glutamyl 5-phosphate + NADPH + H(+)</text>
        <dbReference type="Rhea" id="RHEA:19541"/>
        <dbReference type="ChEBI" id="CHEBI:15378"/>
        <dbReference type="ChEBI" id="CHEBI:43474"/>
        <dbReference type="ChEBI" id="CHEBI:57783"/>
        <dbReference type="ChEBI" id="CHEBI:58066"/>
        <dbReference type="ChEBI" id="CHEBI:58274"/>
        <dbReference type="ChEBI" id="CHEBI:58349"/>
        <dbReference type="EC" id="1.2.1.41"/>
    </reaction>
</comment>
<dbReference type="PROSITE" id="PS01223">
    <property type="entry name" value="PROA"/>
    <property type="match status" value="1"/>
</dbReference>
<evidence type="ECO:0000256" key="4">
    <source>
        <dbReference type="ARBA" id="ARBA00022857"/>
    </source>
</evidence>
<dbReference type="SUPFAM" id="SSF53720">
    <property type="entry name" value="ALDH-like"/>
    <property type="match status" value="1"/>
</dbReference>
<dbReference type="GO" id="GO:0004350">
    <property type="term" value="F:glutamate-5-semialdehyde dehydrogenase activity"/>
    <property type="evidence" value="ECO:0007669"/>
    <property type="project" value="UniProtKB-EC"/>
</dbReference>
<gene>
    <name evidence="7" type="primary">proA</name>
    <name evidence="9" type="ORF">QTP81_15485</name>
</gene>
<dbReference type="PANTHER" id="PTHR11063">
    <property type="entry name" value="GLUTAMATE SEMIALDEHYDE DEHYDROGENASE"/>
    <property type="match status" value="1"/>
</dbReference>
<accession>A0ABT7T0U3</accession>
<keyword evidence="10" id="KW-1185">Reference proteome</keyword>
<evidence type="ECO:0000313" key="9">
    <source>
        <dbReference type="EMBL" id="MDM7862005.1"/>
    </source>
</evidence>
<dbReference type="InterPro" id="IPR016161">
    <property type="entry name" value="Ald_DH/histidinol_DH"/>
</dbReference>
<dbReference type="Gene3D" id="3.40.605.10">
    <property type="entry name" value="Aldehyde Dehydrogenase, Chain A, domain 1"/>
    <property type="match status" value="1"/>
</dbReference>
<proteinExistence type="inferred from homology"/>
<dbReference type="Proteomes" id="UP001234343">
    <property type="component" value="Unassembled WGS sequence"/>
</dbReference>
<comment type="function">
    <text evidence="7">Catalyzes the NADPH-dependent reduction of L-glutamate 5-phosphate into L-glutamate 5-semialdehyde and phosphate. The product spontaneously undergoes cyclization to form 1-pyrroline-5-carboxylate.</text>
</comment>
<keyword evidence="3 7" id="KW-0641">Proline biosynthesis</keyword>
<name>A0ABT7T0U3_9ALTE</name>
<dbReference type="Pfam" id="PF00171">
    <property type="entry name" value="Aldedh"/>
    <property type="match status" value="1"/>
</dbReference>
<sequence>MSTAEFSISLAAQQAKKVAPVIAQLQHKEKRNVLLAVAEQLREREEAVLSANAIDMQNAKDSGLDAAMCDRLLLDPQRLESLAQAVEVIANQPDPVGSMSASETMASGIQVAKMRIPLGVIAMIYESRPNVTIDAAALCFKAGNAVILRGGKEALHSNLALAECFHAALASFDLPDQAVTVIPDPDRAIMNELLTLNDSIDLVIPRGGEGLIRFVSEHSRIPVIQHFNGVCHLFVDRDADLSKALNILENGKTQRVGVCNALETLLVDKAIAAEFLPRVQALFAQHSVRVHACEQSLPYFPEAEAATEHDWHAEYLAMEIAVRVVDDMQAAIAHISTYGSGHTEVIVTEHLSRAQQFIRVVDSSVVMVNASSRFSDGGELGLGAEIGISTSKLHAYGPMGAASLTTEKFVVTGSGHIRA</sequence>
<protein>
    <recommendedName>
        <fullName evidence="7">Gamma-glutamyl phosphate reductase</fullName>
        <shortName evidence="7">GPR</shortName>
        <ecNumber evidence="7">1.2.1.41</ecNumber>
    </recommendedName>
    <alternativeName>
        <fullName evidence="7">Glutamate-5-semialdehyde dehydrogenase</fullName>
    </alternativeName>
    <alternativeName>
        <fullName evidence="7">Glutamyl-gamma-semialdehyde dehydrogenase</fullName>
        <shortName evidence="7">GSA dehydrogenase</shortName>
    </alternativeName>
</protein>
<evidence type="ECO:0000259" key="8">
    <source>
        <dbReference type="Pfam" id="PF00171"/>
    </source>
</evidence>
<dbReference type="Gene3D" id="3.40.309.10">
    <property type="entry name" value="Aldehyde Dehydrogenase, Chain A, domain 2"/>
    <property type="match status" value="1"/>
</dbReference>
<evidence type="ECO:0000313" key="10">
    <source>
        <dbReference type="Proteomes" id="UP001234343"/>
    </source>
</evidence>
<dbReference type="CDD" id="cd07079">
    <property type="entry name" value="ALDH_F18-19_ProA-GPR"/>
    <property type="match status" value="1"/>
</dbReference>
<evidence type="ECO:0000256" key="1">
    <source>
        <dbReference type="ARBA" id="ARBA00004985"/>
    </source>
</evidence>
<dbReference type="NCBIfam" id="NF001221">
    <property type="entry name" value="PRK00197.1"/>
    <property type="match status" value="1"/>
</dbReference>
<feature type="domain" description="Aldehyde dehydrogenase" evidence="8">
    <location>
        <begin position="8"/>
        <end position="288"/>
    </location>
</feature>
<dbReference type="RefSeq" id="WP_289366749.1">
    <property type="nucleotide sequence ID" value="NZ_JAUCBP010000013.1"/>
</dbReference>
<keyword evidence="2 7" id="KW-0028">Amino-acid biosynthesis</keyword>
<comment type="similarity">
    <text evidence="7">Belongs to the gamma-glutamyl phosphate reductase family.</text>
</comment>
<dbReference type="EMBL" id="JAUCBP010000013">
    <property type="protein sequence ID" value="MDM7862005.1"/>
    <property type="molecule type" value="Genomic_DNA"/>
</dbReference>
<dbReference type="NCBIfam" id="TIGR00407">
    <property type="entry name" value="proA"/>
    <property type="match status" value="1"/>
</dbReference>
<dbReference type="PANTHER" id="PTHR11063:SF8">
    <property type="entry name" value="DELTA-1-PYRROLINE-5-CARBOXYLATE SYNTHASE"/>
    <property type="match status" value="1"/>
</dbReference>
<dbReference type="InterPro" id="IPR016162">
    <property type="entry name" value="Ald_DH_N"/>
</dbReference>
<evidence type="ECO:0000256" key="5">
    <source>
        <dbReference type="ARBA" id="ARBA00023002"/>
    </source>
</evidence>
<dbReference type="InterPro" id="IPR015590">
    <property type="entry name" value="Aldehyde_DH_dom"/>
</dbReference>
<keyword evidence="4 7" id="KW-0521">NADP</keyword>
<dbReference type="InterPro" id="IPR012134">
    <property type="entry name" value="Glu-5-SA_DH"/>
</dbReference>
<evidence type="ECO:0000256" key="3">
    <source>
        <dbReference type="ARBA" id="ARBA00022650"/>
    </source>
</evidence>
<dbReference type="InterPro" id="IPR020593">
    <property type="entry name" value="G-glutamylP_reductase_CS"/>
</dbReference>
<reference evidence="9 10" key="1">
    <citation type="submission" date="2023-06" db="EMBL/GenBank/DDBJ databases">
        <title>Alteromonas sp. ASW11-36 isolated from intertidal sand.</title>
        <authorList>
            <person name="Li Y."/>
        </authorList>
    </citation>
    <scope>NUCLEOTIDE SEQUENCE [LARGE SCALE GENOMIC DNA]</scope>
    <source>
        <strain evidence="9 10">ASW11-36</strain>
    </source>
</reference>
<evidence type="ECO:0000256" key="2">
    <source>
        <dbReference type="ARBA" id="ARBA00022605"/>
    </source>
</evidence>
<keyword evidence="5 7" id="KW-0560">Oxidoreductase</keyword>
<dbReference type="PIRSF" id="PIRSF000151">
    <property type="entry name" value="GPR"/>
    <property type="match status" value="1"/>
</dbReference>
<dbReference type="HAMAP" id="MF_00412">
    <property type="entry name" value="ProA"/>
    <property type="match status" value="1"/>
</dbReference>
<comment type="subcellular location">
    <subcellularLocation>
        <location evidence="7">Cytoplasm</location>
    </subcellularLocation>
</comment>